<proteinExistence type="predicted"/>
<evidence type="ECO:0000313" key="1">
    <source>
        <dbReference type="EMBL" id="PSR73883.1"/>
    </source>
</evidence>
<accession>A0A2R6NP87</accession>
<evidence type="ECO:0000313" key="2">
    <source>
        <dbReference type="Proteomes" id="UP000186601"/>
    </source>
</evidence>
<protein>
    <submittedName>
        <fullName evidence="1">Uncharacterized protein</fullName>
    </submittedName>
</protein>
<keyword evidence="2" id="KW-1185">Reference proteome</keyword>
<dbReference type="AlphaFoldDB" id="A0A2R6NP87"/>
<comment type="caution">
    <text evidence="1">The sequence shown here is derived from an EMBL/GenBank/DDBJ whole genome shotgun (WGS) entry which is preliminary data.</text>
</comment>
<dbReference type="EMBL" id="MLYV02001052">
    <property type="protein sequence ID" value="PSR73883.1"/>
    <property type="molecule type" value="Genomic_DNA"/>
</dbReference>
<organism evidence="1 2">
    <name type="scientific">Hermanssonia centrifuga</name>
    <dbReference type="NCBI Taxonomy" id="98765"/>
    <lineage>
        <taxon>Eukaryota</taxon>
        <taxon>Fungi</taxon>
        <taxon>Dikarya</taxon>
        <taxon>Basidiomycota</taxon>
        <taxon>Agaricomycotina</taxon>
        <taxon>Agaricomycetes</taxon>
        <taxon>Polyporales</taxon>
        <taxon>Meruliaceae</taxon>
        <taxon>Hermanssonia</taxon>
    </lineage>
</organism>
<sequence length="68" mass="7001">MDLGPSRFETVTGYVEHTVTFGALSGLCCVTSVTIDMMQCATGGLEIPGFRPQNLGSGADEPMGGCAD</sequence>
<reference evidence="1 2" key="1">
    <citation type="submission" date="2018-02" db="EMBL/GenBank/DDBJ databases">
        <title>Genome sequence of the basidiomycete white-rot fungus Phlebia centrifuga.</title>
        <authorList>
            <person name="Granchi Z."/>
            <person name="Peng M."/>
            <person name="de Vries R.P."/>
            <person name="Hilden K."/>
            <person name="Makela M.R."/>
            <person name="Grigoriev I."/>
            <person name="Riley R."/>
        </authorList>
    </citation>
    <scope>NUCLEOTIDE SEQUENCE [LARGE SCALE GENOMIC DNA]</scope>
    <source>
        <strain evidence="1 2">FBCC195</strain>
    </source>
</reference>
<dbReference type="Proteomes" id="UP000186601">
    <property type="component" value="Unassembled WGS sequence"/>
</dbReference>
<name>A0A2R6NP87_9APHY</name>
<gene>
    <name evidence="1" type="ORF">PHLCEN_2v10303</name>
</gene>